<dbReference type="AlphaFoldDB" id="A0A2H0N5T3"/>
<protein>
    <submittedName>
        <fullName evidence="2">Uncharacterized protein</fullName>
    </submittedName>
</protein>
<reference evidence="2 3" key="1">
    <citation type="submission" date="2017-09" db="EMBL/GenBank/DDBJ databases">
        <title>Depth-based differentiation of microbial function through sediment-hosted aquifers and enrichment of novel symbionts in the deep terrestrial subsurface.</title>
        <authorList>
            <person name="Probst A.J."/>
            <person name="Ladd B."/>
            <person name="Jarett J.K."/>
            <person name="Geller-Mcgrath D.E."/>
            <person name="Sieber C.M."/>
            <person name="Emerson J.B."/>
            <person name="Anantharaman K."/>
            <person name="Thomas B.C."/>
            <person name="Malmstrom R."/>
            <person name="Stieglmeier M."/>
            <person name="Klingl A."/>
            <person name="Woyke T."/>
            <person name="Ryan C.M."/>
            <person name="Banfield J.F."/>
        </authorList>
    </citation>
    <scope>NUCLEOTIDE SEQUENCE [LARGE SCALE GENOMIC DNA]</scope>
    <source>
        <strain evidence="2">CG11_big_fil_rev_8_21_14_0_20_39_34</strain>
    </source>
</reference>
<comment type="caution">
    <text evidence="2">The sequence shown here is derived from an EMBL/GenBank/DDBJ whole genome shotgun (WGS) entry which is preliminary data.</text>
</comment>
<dbReference type="EMBL" id="PCWN01000007">
    <property type="protein sequence ID" value="PIR04247.1"/>
    <property type="molecule type" value="Genomic_DNA"/>
</dbReference>
<name>A0A2H0N5T3_9BACT</name>
<proteinExistence type="predicted"/>
<keyword evidence="1" id="KW-1133">Transmembrane helix</keyword>
<feature type="transmembrane region" description="Helical" evidence="1">
    <location>
        <begin position="55"/>
        <end position="75"/>
    </location>
</feature>
<sequence length="105" mass="12165">MKHKINKEKEKRSQGRLLFCFSVVLLFQGEKLPLWIIMVDSCLQVVYNGSKWGKVGNFSSTGRTLIVTMLVYLLMKSLFYIPVTLHYKTGFTLESYVHRGIFPQS</sequence>
<evidence type="ECO:0000256" key="1">
    <source>
        <dbReference type="SAM" id="Phobius"/>
    </source>
</evidence>
<keyword evidence="1" id="KW-0812">Transmembrane</keyword>
<organism evidence="2 3">
    <name type="scientific">Candidatus Magasanikbacteria bacterium CG11_big_fil_rev_8_21_14_0_20_39_34</name>
    <dbReference type="NCBI Taxonomy" id="1974653"/>
    <lineage>
        <taxon>Bacteria</taxon>
        <taxon>Candidatus Magasanikiibacteriota</taxon>
    </lineage>
</organism>
<gene>
    <name evidence="2" type="ORF">COV59_03635</name>
</gene>
<evidence type="ECO:0000313" key="3">
    <source>
        <dbReference type="Proteomes" id="UP000229600"/>
    </source>
</evidence>
<keyword evidence="1" id="KW-0472">Membrane</keyword>
<dbReference type="Proteomes" id="UP000229600">
    <property type="component" value="Unassembled WGS sequence"/>
</dbReference>
<accession>A0A2H0N5T3</accession>
<evidence type="ECO:0000313" key="2">
    <source>
        <dbReference type="EMBL" id="PIR04247.1"/>
    </source>
</evidence>